<dbReference type="KEGG" id="hmo:HM1_0620"/>
<protein>
    <submittedName>
        <fullName evidence="1">Uncharacterized protein</fullName>
    </submittedName>
</protein>
<keyword evidence="2" id="KW-1185">Reference proteome</keyword>
<dbReference type="EMBL" id="CP000930">
    <property type="protein sequence ID" value="ABZ83225.1"/>
    <property type="molecule type" value="Genomic_DNA"/>
</dbReference>
<dbReference type="HOGENOM" id="CLU_3310755_0_0_9"/>
<name>B0TGG4_HELMI</name>
<evidence type="ECO:0000313" key="2">
    <source>
        <dbReference type="Proteomes" id="UP000008550"/>
    </source>
</evidence>
<sequence length="39" mass="4715">MMKEYLRKKDKVLIPRLPSNRKPLPQRAAFFGRCGKRKR</sequence>
<gene>
    <name evidence="1" type="ORF">HM1_0620</name>
</gene>
<dbReference type="Proteomes" id="UP000008550">
    <property type="component" value="Chromosome"/>
</dbReference>
<proteinExistence type="predicted"/>
<evidence type="ECO:0000313" key="1">
    <source>
        <dbReference type="EMBL" id="ABZ83225.1"/>
    </source>
</evidence>
<reference evidence="1 2" key="1">
    <citation type="journal article" date="2008" name="J. Bacteriol.">
        <title>The genome of Heliobacterium modesticaldum, a phototrophic representative of the Firmicutes containing the simplest photosynthetic apparatus.</title>
        <authorList>
            <person name="Sattley W.M."/>
            <person name="Madigan M.T."/>
            <person name="Swingley W.D."/>
            <person name="Cheung P.C."/>
            <person name="Clocksin K.M."/>
            <person name="Conrad A.L."/>
            <person name="Dejesa L.C."/>
            <person name="Honchak B.M."/>
            <person name="Jung D.O."/>
            <person name="Karbach L.E."/>
            <person name="Kurdoglu A."/>
            <person name="Lahiri S."/>
            <person name="Mastrian S.D."/>
            <person name="Page L.E."/>
            <person name="Taylor H.L."/>
            <person name="Wang Z.T."/>
            <person name="Raymond J."/>
            <person name="Chen M."/>
            <person name="Blankenship R.E."/>
            <person name="Touchman J.W."/>
        </authorList>
    </citation>
    <scope>NUCLEOTIDE SEQUENCE [LARGE SCALE GENOMIC DNA]</scope>
    <source>
        <strain evidence="2">ATCC 51547 / Ice1</strain>
    </source>
</reference>
<dbReference type="AlphaFoldDB" id="B0TGG4"/>
<accession>B0TGG4</accession>
<organism evidence="1 2">
    <name type="scientific">Heliobacterium modesticaldum (strain ATCC 51547 / Ice1)</name>
    <dbReference type="NCBI Taxonomy" id="498761"/>
    <lineage>
        <taxon>Bacteria</taxon>
        <taxon>Bacillati</taxon>
        <taxon>Bacillota</taxon>
        <taxon>Clostridia</taxon>
        <taxon>Eubacteriales</taxon>
        <taxon>Heliobacteriaceae</taxon>
        <taxon>Heliomicrobium</taxon>
    </lineage>
</organism>